<proteinExistence type="predicted"/>
<name>A0ACC4E4X7_PURLI</name>
<evidence type="ECO:0000313" key="2">
    <source>
        <dbReference type="Proteomes" id="UP001638806"/>
    </source>
</evidence>
<dbReference type="Proteomes" id="UP001638806">
    <property type="component" value="Unassembled WGS sequence"/>
</dbReference>
<gene>
    <name evidence="1" type="ORF">ACCO45_000377</name>
</gene>
<organism evidence="1 2">
    <name type="scientific">Purpureocillium lilacinum</name>
    <name type="common">Paecilomyces lilacinus</name>
    <dbReference type="NCBI Taxonomy" id="33203"/>
    <lineage>
        <taxon>Eukaryota</taxon>
        <taxon>Fungi</taxon>
        <taxon>Dikarya</taxon>
        <taxon>Ascomycota</taxon>
        <taxon>Pezizomycotina</taxon>
        <taxon>Sordariomycetes</taxon>
        <taxon>Hypocreomycetidae</taxon>
        <taxon>Hypocreales</taxon>
        <taxon>Ophiocordycipitaceae</taxon>
        <taxon>Purpureocillium</taxon>
    </lineage>
</organism>
<accession>A0ACC4E4X7</accession>
<sequence length="738" mass="79662">MASASSSAPQAAAAAASASVVPAQLGFLAIYNPSLGTSDDTIDDQIVYYASVTTQQQQQQSSGHSRRRRRRAGTRGRPTDAVSQEERHERLRQIGLAQGMVGFSRGFADGAPVDAIDTERARVVMHELEPGWWIVASVDLTKVPLPPRLATKSSPSSSSAQSQSSSGYEYSSRDMKPAALLLRDLLRAHSVFLMHHASSLSALFVHCRRSKFVAVLSRYWDLYLSTWNVMLHGNPARDMLGGINLAASGELGIGVGEEDRGSGEREVLEGLVGRIEGLVDLVVSKFGDEEETGEDQHPLHHHQHWLGTGQEPAVEDGAIFLGTGALSRKSLRDVTHWMEDLYTWGGARIRRHREPDVETVVQTLPPAPAPALAQPASSKGGAETEEGKLDKMLSYMKLGYGSQRKPKIPIRGPPVPVSPRRTSSAEAAGHYLIGLKGEIEEDTQGDPDASANSSDSESEHNSRTVLRTLHVELEPGSDGVPSEATVVRDFGRHIGGIHHRSQVVGNMMPGYNSHDLNKAEKLRVVVYVNRPFVFAFLFRLRTDSLAWDSLCQGLPDGIYNLVWDPPSLTVHSTIPNIPELASSDAWSRADAINTHLHLLNIHAATRARPGDLERTHKTNRGWWIVWTRLLQQRGRGDDARAANLSTIHESSPGASEAGGSNAGDEDDDGGDGDNNDGGGKGDADDVAKEIFLIRRASDHAGLRGVATGAGGGADGAGKLAQGIGVDTRRYVEELLSLL</sequence>
<evidence type="ECO:0000313" key="1">
    <source>
        <dbReference type="EMBL" id="KAL3963373.1"/>
    </source>
</evidence>
<reference evidence="1" key="1">
    <citation type="submission" date="2024-12" db="EMBL/GenBank/DDBJ databases">
        <title>Comparative genomics and development of molecular markers within Purpureocillium lilacinum and among Purpureocillium species.</title>
        <authorList>
            <person name="Yeh Z.-Y."/>
            <person name="Ni N.-T."/>
            <person name="Lo P.-H."/>
            <person name="Mushyakhwo K."/>
            <person name="Lin C.-F."/>
            <person name="Nai Y.-S."/>
        </authorList>
    </citation>
    <scope>NUCLEOTIDE SEQUENCE</scope>
    <source>
        <strain evidence="1">NCHU-NPUST-175</strain>
    </source>
</reference>
<protein>
    <submittedName>
        <fullName evidence="1">Uncharacterized protein</fullName>
    </submittedName>
</protein>
<dbReference type="EMBL" id="JBGNUJ010000002">
    <property type="protein sequence ID" value="KAL3963373.1"/>
    <property type="molecule type" value="Genomic_DNA"/>
</dbReference>
<comment type="caution">
    <text evidence="1">The sequence shown here is derived from an EMBL/GenBank/DDBJ whole genome shotgun (WGS) entry which is preliminary data.</text>
</comment>
<keyword evidence="2" id="KW-1185">Reference proteome</keyword>